<dbReference type="Proteomes" id="UP000092321">
    <property type="component" value="Unassembled WGS sequence"/>
</dbReference>
<keyword evidence="2" id="KW-1185">Reference proteome</keyword>
<evidence type="ECO:0000313" key="1">
    <source>
        <dbReference type="EMBL" id="OBA26136.1"/>
    </source>
</evidence>
<evidence type="ECO:0000313" key="2">
    <source>
        <dbReference type="Proteomes" id="UP000092321"/>
    </source>
</evidence>
<protein>
    <submittedName>
        <fullName evidence="1">Uncharacterized protein</fullName>
    </submittedName>
</protein>
<accession>A0A1B7TBL2</accession>
<proteinExistence type="predicted"/>
<name>A0A1B7TBL2_9ASCO</name>
<dbReference type="OrthoDB" id="3972770at2759"/>
<comment type="caution">
    <text evidence="1">The sequence shown here is derived from an EMBL/GenBank/DDBJ whole genome shotgun (WGS) entry which is preliminary data.</text>
</comment>
<sequence>MSDDIHITTNRESTENEFNINTEIDINNTALYNINLDLHSDKKTDSSDVLHSDMKNYSEYGILPTVTIKGLNPNESLKELVYRKQLLRGYIPSSQILNRMEARVIRFNPNLSNSHTIEKILDGKHEFQKDDLCYLAHNSQTEIQTNTNGLIATIANFLYPVRNNDNLLISSGDSLWSKNINNNCSEDKNAATNSSVSSFSTICSIDTSIAQEIENSLQNARTGSILKGVNDNLTCQTPEGILFDGTLPLTPTQITLTRNGKLINSIEATNNNTFQNELADIQLEVPLYYRSVSKYQTVKNNARNDDNTNDNNSQYHTKNLNSIYSYVQKIGAPENGGVLGQSAYNYYQQQQQLLNQQRNEKKNWFLYAWNAFKEFWVDLWEDLTSYF</sequence>
<dbReference type="EMBL" id="LXPE01000023">
    <property type="protein sequence ID" value="OBA26136.1"/>
    <property type="molecule type" value="Genomic_DNA"/>
</dbReference>
<gene>
    <name evidence="1" type="ORF">HANVADRAFT_53386</name>
</gene>
<dbReference type="AlphaFoldDB" id="A0A1B7TBL2"/>
<organism evidence="1 2">
    <name type="scientific">Hanseniaspora valbyensis NRRL Y-1626</name>
    <dbReference type="NCBI Taxonomy" id="766949"/>
    <lineage>
        <taxon>Eukaryota</taxon>
        <taxon>Fungi</taxon>
        <taxon>Dikarya</taxon>
        <taxon>Ascomycota</taxon>
        <taxon>Saccharomycotina</taxon>
        <taxon>Saccharomycetes</taxon>
        <taxon>Saccharomycodales</taxon>
        <taxon>Saccharomycodaceae</taxon>
        <taxon>Hanseniaspora</taxon>
    </lineage>
</organism>
<reference evidence="2" key="1">
    <citation type="journal article" date="2016" name="Proc. Natl. Acad. Sci. U.S.A.">
        <title>Comparative genomics of biotechnologically important yeasts.</title>
        <authorList>
            <person name="Riley R."/>
            <person name="Haridas S."/>
            <person name="Wolfe K.H."/>
            <person name="Lopes M.R."/>
            <person name="Hittinger C.T."/>
            <person name="Goeker M."/>
            <person name="Salamov A.A."/>
            <person name="Wisecaver J.H."/>
            <person name="Long T.M."/>
            <person name="Calvey C.H."/>
            <person name="Aerts A.L."/>
            <person name="Barry K.W."/>
            <person name="Choi C."/>
            <person name="Clum A."/>
            <person name="Coughlan A.Y."/>
            <person name="Deshpande S."/>
            <person name="Douglass A.P."/>
            <person name="Hanson S.J."/>
            <person name="Klenk H.-P."/>
            <person name="LaButti K.M."/>
            <person name="Lapidus A."/>
            <person name="Lindquist E.A."/>
            <person name="Lipzen A.M."/>
            <person name="Meier-Kolthoff J.P."/>
            <person name="Ohm R.A."/>
            <person name="Otillar R.P."/>
            <person name="Pangilinan J.L."/>
            <person name="Peng Y."/>
            <person name="Rokas A."/>
            <person name="Rosa C.A."/>
            <person name="Scheuner C."/>
            <person name="Sibirny A.A."/>
            <person name="Slot J.C."/>
            <person name="Stielow J.B."/>
            <person name="Sun H."/>
            <person name="Kurtzman C.P."/>
            <person name="Blackwell M."/>
            <person name="Grigoriev I.V."/>
            <person name="Jeffries T.W."/>
        </authorList>
    </citation>
    <scope>NUCLEOTIDE SEQUENCE [LARGE SCALE GENOMIC DNA]</scope>
    <source>
        <strain evidence="2">NRRL Y-1626</strain>
    </source>
</reference>